<dbReference type="EMBL" id="VEPZ02000898">
    <property type="protein sequence ID" value="KAE8712335.1"/>
    <property type="molecule type" value="Genomic_DNA"/>
</dbReference>
<sequence length="104" mass="11832">MLESLSVSYDKVPARSLGGKLQKRVTITTRLEVLYDCKCGSWLGADKPPSDGQSLAMNHHRLLFFFVFQVMSHHIYFSNISSFFKFCIELIQLGSTDDVICLRP</sequence>
<evidence type="ECO:0000313" key="2">
    <source>
        <dbReference type="Proteomes" id="UP000436088"/>
    </source>
</evidence>
<protein>
    <submittedName>
        <fullName evidence="1">Uncharacterized protein</fullName>
    </submittedName>
</protein>
<organism evidence="1 2">
    <name type="scientific">Hibiscus syriacus</name>
    <name type="common">Rose of Sharon</name>
    <dbReference type="NCBI Taxonomy" id="106335"/>
    <lineage>
        <taxon>Eukaryota</taxon>
        <taxon>Viridiplantae</taxon>
        <taxon>Streptophyta</taxon>
        <taxon>Embryophyta</taxon>
        <taxon>Tracheophyta</taxon>
        <taxon>Spermatophyta</taxon>
        <taxon>Magnoliopsida</taxon>
        <taxon>eudicotyledons</taxon>
        <taxon>Gunneridae</taxon>
        <taxon>Pentapetalae</taxon>
        <taxon>rosids</taxon>
        <taxon>malvids</taxon>
        <taxon>Malvales</taxon>
        <taxon>Malvaceae</taxon>
        <taxon>Malvoideae</taxon>
        <taxon>Hibiscus</taxon>
    </lineage>
</organism>
<comment type="caution">
    <text evidence="1">The sequence shown here is derived from an EMBL/GenBank/DDBJ whole genome shotgun (WGS) entry which is preliminary data.</text>
</comment>
<name>A0A6A3BA14_HIBSY</name>
<evidence type="ECO:0000313" key="1">
    <source>
        <dbReference type="EMBL" id="KAE8712335.1"/>
    </source>
</evidence>
<proteinExistence type="predicted"/>
<keyword evidence="2" id="KW-1185">Reference proteome</keyword>
<dbReference type="AlphaFoldDB" id="A0A6A3BA14"/>
<accession>A0A6A3BA14</accession>
<dbReference type="Proteomes" id="UP000436088">
    <property type="component" value="Unassembled WGS sequence"/>
</dbReference>
<gene>
    <name evidence="1" type="ORF">F3Y22_tig00110258pilonHSYRG00178</name>
</gene>
<reference evidence="1" key="1">
    <citation type="submission" date="2019-09" db="EMBL/GenBank/DDBJ databases">
        <title>Draft genome information of white flower Hibiscus syriacus.</title>
        <authorList>
            <person name="Kim Y.-M."/>
        </authorList>
    </citation>
    <scope>NUCLEOTIDE SEQUENCE [LARGE SCALE GENOMIC DNA]</scope>
    <source>
        <strain evidence="1">YM2019G1</strain>
    </source>
</reference>